<protein>
    <submittedName>
        <fullName evidence="1">Uncharacterized protein</fullName>
    </submittedName>
</protein>
<evidence type="ECO:0000313" key="1">
    <source>
        <dbReference type="EMBL" id="GIF76189.1"/>
    </source>
</evidence>
<keyword evidence="2" id="KW-1185">Reference proteome</keyword>
<comment type="caution">
    <text evidence="1">The sequence shown here is derived from an EMBL/GenBank/DDBJ whole genome shotgun (WGS) entry which is preliminary data.</text>
</comment>
<sequence length="94" mass="10013">MTQLETSSKKDTKTVKVTFAVSPRGPYTATEPGGTTIATVLAAAKKHFRVVDDPQFVYVLAFDGQDAAGDATLDDVAGDARHVKFTLVKKITQG</sequence>
<organism evidence="1 2">
    <name type="scientific">Asanoa siamensis</name>
    <dbReference type="NCBI Taxonomy" id="926357"/>
    <lineage>
        <taxon>Bacteria</taxon>
        <taxon>Bacillati</taxon>
        <taxon>Actinomycetota</taxon>
        <taxon>Actinomycetes</taxon>
        <taxon>Micromonosporales</taxon>
        <taxon>Micromonosporaceae</taxon>
        <taxon>Asanoa</taxon>
    </lineage>
</organism>
<proteinExistence type="predicted"/>
<dbReference type="RefSeq" id="WP_203717044.1">
    <property type="nucleotide sequence ID" value="NZ_BONE01000055.1"/>
</dbReference>
<dbReference type="EMBL" id="BONE01000055">
    <property type="protein sequence ID" value="GIF76189.1"/>
    <property type="molecule type" value="Genomic_DNA"/>
</dbReference>
<gene>
    <name evidence="1" type="ORF">Asi02nite_57070</name>
</gene>
<evidence type="ECO:0000313" key="2">
    <source>
        <dbReference type="Proteomes" id="UP000604117"/>
    </source>
</evidence>
<name>A0ABQ4CY28_9ACTN</name>
<accession>A0ABQ4CY28</accession>
<dbReference type="Proteomes" id="UP000604117">
    <property type="component" value="Unassembled WGS sequence"/>
</dbReference>
<reference evidence="1 2" key="1">
    <citation type="submission" date="2021-01" db="EMBL/GenBank/DDBJ databases">
        <title>Whole genome shotgun sequence of Asanoa siamensis NBRC 107932.</title>
        <authorList>
            <person name="Komaki H."/>
            <person name="Tamura T."/>
        </authorList>
    </citation>
    <scope>NUCLEOTIDE SEQUENCE [LARGE SCALE GENOMIC DNA]</scope>
    <source>
        <strain evidence="1 2">NBRC 107932</strain>
    </source>
</reference>